<evidence type="ECO:0000256" key="2">
    <source>
        <dbReference type="ARBA" id="ARBA00023015"/>
    </source>
</evidence>
<keyword evidence="2" id="KW-0805">Transcription regulation</keyword>
<dbReference type="EMBL" id="JAEILG010000008">
    <property type="protein sequence ID" value="MBI6563366.1"/>
    <property type="molecule type" value="Genomic_DNA"/>
</dbReference>
<sequence>MNTSRRSSSLRLAASREALSPQLATLLALQRAEEPETPVLLVEAQSEDIFQGLKNGSYDLGIAWVDSTALPLDTQVLWQDELAVAMPCRSPLLAYSTITLEHLALQHLFYWCPPDCEVLTPRAGNFQHGIRPAGSTAMPSFALMAVFVAAGYGIGIAPRSSITQARKLGIVMRPLAGGPHDVGMGLFRPTNGADPASERFAMRAHRVAAFDLHPAPSSHVLRGTLCRSRGAGSPPSPPR</sequence>
<evidence type="ECO:0000256" key="3">
    <source>
        <dbReference type="ARBA" id="ARBA00023125"/>
    </source>
</evidence>
<comment type="similarity">
    <text evidence="1">Belongs to the LysR transcriptional regulatory family.</text>
</comment>
<evidence type="ECO:0000256" key="1">
    <source>
        <dbReference type="ARBA" id="ARBA00009437"/>
    </source>
</evidence>
<organism evidence="7 8">
    <name type="scientific">Pseudomonas synxantha</name>
    <dbReference type="NCBI Taxonomy" id="47883"/>
    <lineage>
        <taxon>Bacteria</taxon>
        <taxon>Pseudomonadati</taxon>
        <taxon>Pseudomonadota</taxon>
        <taxon>Gammaproteobacteria</taxon>
        <taxon>Pseudomonadales</taxon>
        <taxon>Pseudomonadaceae</taxon>
        <taxon>Pseudomonas</taxon>
    </lineage>
</organism>
<keyword evidence="5" id="KW-0472">Membrane</keyword>
<gene>
    <name evidence="7" type="ORF">YA0852_04440</name>
</gene>
<name>A0ABS0UDT5_9PSED</name>
<feature type="transmembrane region" description="Helical" evidence="5">
    <location>
        <begin position="137"/>
        <end position="157"/>
    </location>
</feature>
<protein>
    <submittedName>
        <fullName evidence="7">Substrate-binding domain-containing protein</fullName>
    </submittedName>
</protein>
<keyword evidence="5" id="KW-1133">Transmembrane helix</keyword>
<keyword evidence="8" id="KW-1185">Reference proteome</keyword>
<evidence type="ECO:0000256" key="5">
    <source>
        <dbReference type="SAM" id="Phobius"/>
    </source>
</evidence>
<reference evidence="7 8" key="1">
    <citation type="submission" date="2020-12" db="EMBL/GenBank/DDBJ databases">
        <title>Comparative genomic insights into the epidemiology and virulence of plant pathogenic Pseudomonads from Turkey.</title>
        <authorList>
            <person name="Dillon M."/>
            <person name="Ruiz-Bedoya T."/>
            <person name="Bendalovic-Torma C."/>
            <person name="Guttman K.M."/>
            <person name="Kwak H."/>
            <person name="Middleton M.A."/>
            <person name="Wang P.W."/>
            <person name="Horuz S."/>
            <person name="Aysan Y."/>
            <person name="Guttman D.S."/>
        </authorList>
    </citation>
    <scope>NUCLEOTIDE SEQUENCE [LARGE SCALE GENOMIC DNA]</scope>
    <source>
        <strain evidence="7 8">S5_IA_2b</strain>
    </source>
</reference>
<dbReference type="PANTHER" id="PTHR30346:SF0">
    <property type="entry name" value="HCA OPERON TRANSCRIPTIONAL ACTIVATOR HCAR"/>
    <property type="match status" value="1"/>
</dbReference>
<keyword evidence="5" id="KW-0812">Transmembrane</keyword>
<evidence type="ECO:0000259" key="6">
    <source>
        <dbReference type="Pfam" id="PF03466"/>
    </source>
</evidence>
<evidence type="ECO:0000256" key="4">
    <source>
        <dbReference type="ARBA" id="ARBA00023163"/>
    </source>
</evidence>
<dbReference type="Pfam" id="PF03466">
    <property type="entry name" value="LysR_substrate"/>
    <property type="match status" value="1"/>
</dbReference>
<comment type="caution">
    <text evidence="7">The sequence shown here is derived from an EMBL/GenBank/DDBJ whole genome shotgun (WGS) entry which is preliminary data.</text>
</comment>
<dbReference type="Gene3D" id="3.40.190.10">
    <property type="entry name" value="Periplasmic binding protein-like II"/>
    <property type="match status" value="2"/>
</dbReference>
<proteinExistence type="inferred from homology"/>
<keyword evidence="4" id="KW-0804">Transcription</keyword>
<evidence type="ECO:0000313" key="7">
    <source>
        <dbReference type="EMBL" id="MBI6563366.1"/>
    </source>
</evidence>
<feature type="domain" description="LysR substrate-binding" evidence="6">
    <location>
        <begin position="6"/>
        <end position="201"/>
    </location>
</feature>
<dbReference type="SUPFAM" id="SSF53850">
    <property type="entry name" value="Periplasmic binding protein-like II"/>
    <property type="match status" value="1"/>
</dbReference>
<accession>A0ABS0UDT5</accession>
<dbReference type="PANTHER" id="PTHR30346">
    <property type="entry name" value="TRANSCRIPTIONAL DUAL REGULATOR HCAR-RELATED"/>
    <property type="match status" value="1"/>
</dbReference>
<dbReference type="InterPro" id="IPR005119">
    <property type="entry name" value="LysR_subst-bd"/>
</dbReference>
<keyword evidence="3" id="KW-0238">DNA-binding</keyword>
<dbReference type="Proteomes" id="UP000648914">
    <property type="component" value="Unassembled WGS sequence"/>
</dbReference>
<dbReference type="RefSeq" id="WP_079388667.1">
    <property type="nucleotide sequence ID" value="NZ_JAEIKU010000027.1"/>
</dbReference>
<evidence type="ECO:0000313" key="8">
    <source>
        <dbReference type="Proteomes" id="UP000648914"/>
    </source>
</evidence>